<keyword evidence="4" id="KW-0812">Transmembrane</keyword>
<dbReference type="Proteomes" id="UP000663828">
    <property type="component" value="Unassembled WGS sequence"/>
</dbReference>
<organism evidence="5 7">
    <name type="scientific">Adineta ricciae</name>
    <name type="common">Rotifer</name>
    <dbReference type="NCBI Taxonomy" id="249248"/>
    <lineage>
        <taxon>Eukaryota</taxon>
        <taxon>Metazoa</taxon>
        <taxon>Spiralia</taxon>
        <taxon>Gnathifera</taxon>
        <taxon>Rotifera</taxon>
        <taxon>Eurotatoria</taxon>
        <taxon>Bdelloidea</taxon>
        <taxon>Adinetida</taxon>
        <taxon>Adinetidae</taxon>
        <taxon>Adineta</taxon>
    </lineage>
</organism>
<keyword evidence="2" id="KW-0328">Glycosyltransferase</keyword>
<evidence type="ECO:0000313" key="5">
    <source>
        <dbReference type="EMBL" id="CAF1149082.1"/>
    </source>
</evidence>
<comment type="caution">
    <text evidence="5">The sequence shown here is derived from an EMBL/GenBank/DDBJ whole genome shotgun (WGS) entry which is preliminary data.</text>
</comment>
<evidence type="ECO:0000313" key="7">
    <source>
        <dbReference type="Proteomes" id="UP000663828"/>
    </source>
</evidence>
<dbReference type="PANTHER" id="PTHR31311:SF44">
    <property type="entry name" value="GLYCOSYLTRANSFERASE 2-RELATED"/>
    <property type="match status" value="1"/>
</dbReference>
<keyword evidence="4" id="KW-0472">Membrane</keyword>
<evidence type="ECO:0000256" key="4">
    <source>
        <dbReference type="SAM" id="Phobius"/>
    </source>
</evidence>
<reference evidence="5" key="1">
    <citation type="submission" date="2021-02" db="EMBL/GenBank/DDBJ databases">
        <authorList>
            <person name="Nowell W R."/>
        </authorList>
    </citation>
    <scope>NUCLEOTIDE SEQUENCE</scope>
</reference>
<evidence type="ECO:0000256" key="2">
    <source>
        <dbReference type="ARBA" id="ARBA00022676"/>
    </source>
</evidence>
<name>A0A814SLS5_ADIRI</name>
<dbReference type="Gene3D" id="3.90.550.10">
    <property type="entry name" value="Spore Coat Polysaccharide Biosynthesis Protein SpsA, Chain A"/>
    <property type="match status" value="1"/>
</dbReference>
<dbReference type="InterPro" id="IPR029044">
    <property type="entry name" value="Nucleotide-diphossugar_trans"/>
</dbReference>
<feature type="transmembrane region" description="Helical" evidence="4">
    <location>
        <begin position="7"/>
        <end position="26"/>
    </location>
</feature>
<evidence type="ECO:0000313" key="6">
    <source>
        <dbReference type="EMBL" id="CAF1346400.1"/>
    </source>
</evidence>
<evidence type="ECO:0000256" key="3">
    <source>
        <dbReference type="ARBA" id="ARBA00022679"/>
    </source>
</evidence>
<dbReference type="PANTHER" id="PTHR31311">
    <property type="entry name" value="XYLOGLUCAN 6-XYLOSYLTRANSFERASE 5-RELATED-RELATED"/>
    <property type="match status" value="1"/>
</dbReference>
<dbReference type="GO" id="GO:0016020">
    <property type="term" value="C:membrane"/>
    <property type="evidence" value="ECO:0007669"/>
    <property type="project" value="InterPro"/>
</dbReference>
<accession>A0A814SLS5</accession>
<dbReference type="EMBL" id="CAJNOJ010000259">
    <property type="protein sequence ID" value="CAF1346400.1"/>
    <property type="molecule type" value="Genomic_DNA"/>
</dbReference>
<sequence>MQHVLRFFVTICIIFLGLYLIKWRVIAKNANVSILLVTAIPPSSCKGPHGDFVNIQSIKNKLQYCQMKGFSFHFNMFKVDPLLTGAWNKIALLLYILENNLNYDWILWFDIDTLILDMNFDIPFHDYISYDLILYGDHYKLYNETDSLLGINSGVMFIRNNEWSRNLMKQVLDLGKYGEEKMKSTLKNYRRHLVDQNAFATLLHEDITFRRRVFFEQKFGINYYWEEAKKLQEWRPFVLHFAGCEFCDGIYKQEKEKCFPYWNKYFPNSTEHFSKGLI</sequence>
<dbReference type="Pfam" id="PF05637">
    <property type="entry name" value="Glyco_transf_34"/>
    <property type="match status" value="1"/>
</dbReference>
<gene>
    <name evidence="6" type="ORF">EDS130_LOCUS33023</name>
    <name evidence="5" type="ORF">XAT740_LOCUS20850</name>
</gene>
<keyword evidence="7" id="KW-1185">Reference proteome</keyword>
<dbReference type="OrthoDB" id="769944at2759"/>
<dbReference type="SUPFAM" id="SSF53448">
    <property type="entry name" value="Nucleotide-diphospho-sugar transferases"/>
    <property type="match status" value="1"/>
</dbReference>
<comment type="similarity">
    <text evidence="1">Belongs to the glycosyltransferase 34 family.</text>
</comment>
<evidence type="ECO:0000256" key="1">
    <source>
        <dbReference type="ARBA" id="ARBA00005664"/>
    </source>
</evidence>
<protein>
    <submittedName>
        <fullName evidence="5">Uncharacterized protein</fullName>
    </submittedName>
</protein>
<dbReference type="InterPro" id="IPR008630">
    <property type="entry name" value="Glyco_trans_34"/>
</dbReference>
<dbReference type="GO" id="GO:0016757">
    <property type="term" value="F:glycosyltransferase activity"/>
    <property type="evidence" value="ECO:0007669"/>
    <property type="project" value="UniProtKB-KW"/>
</dbReference>
<keyword evidence="4" id="KW-1133">Transmembrane helix</keyword>
<proteinExistence type="inferred from homology"/>
<keyword evidence="3" id="KW-0808">Transferase</keyword>
<dbReference type="Proteomes" id="UP000663852">
    <property type="component" value="Unassembled WGS sequence"/>
</dbReference>
<dbReference type="AlphaFoldDB" id="A0A814SLS5"/>
<dbReference type="EMBL" id="CAJNOR010001473">
    <property type="protein sequence ID" value="CAF1149082.1"/>
    <property type="molecule type" value="Genomic_DNA"/>
</dbReference>